<reference evidence="1" key="1">
    <citation type="submission" date="2020-02" db="EMBL/GenBank/DDBJ databases">
        <authorList>
            <person name="Meier V. D."/>
        </authorList>
    </citation>
    <scope>NUCLEOTIDE SEQUENCE</scope>
    <source>
        <strain evidence="1">AVDCRST_MAG59</strain>
    </source>
</reference>
<proteinExistence type="predicted"/>
<name>A0A6J4VLB0_9BACT</name>
<organism evidence="1">
    <name type="scientific">uncultured Thermomicrobiales bacterium</name>
    <dbReference type="NCBI Taxonomy" id="1645740"/>
    <lineage>
        <taxon>Bacteria</taxon>
        <taxon>Pseudomonadati</taxon>
        <taxon>Thermomicrobiota</taxon>
        <taxon>Thermomicrobia</taxon>
        <taxon>Thermomicrobiales</taxon>
        <taxon>environmental samples</taxon>
    </lineage>
</organism>
<gene>
    <name evidence="1" type="ORF">AVDCRST_MAG59-4225</name>
</gene>
<sequence length="196" mass="20832">AGRESIRAIIATADARQVAGLERLRSDIVGFLPGVGAATPDGGLWERRAEAAMGVYAGVARLESSLAQVTNPILLPGEAYAPPVEFLPESLAWENWKDVGERAFSLADAISAQRLCFSDPTRQELTAFITTLRGALTRAIYPNLVPDPTPEQLDGLRSALGALAGELPRVRRALETEFRSLSGPVDSSSSHPDGPA</sequence>
<dbReference type="EMBL" id="CADCWF010000309">
    <property type="protein sequence ID" value="CAA9576851.1"/>
    <property type="molecule type" value="Genomic_DNA"/>
</dbReference>
<protein>
    <submittedName>
        <fullName evidence="1">Uncharacterized protein</fullName>
    </submittedName>
</protein>
<evidence type="ECO:0000313" key="1">
    <source>
        <dbReference type="EMBL" id="CAA9576851.1"/>
    </source>
</evidence>
<dbReference type="AlphaFoldDB" id="A0A6J4VLB0"/>
<accession>A0A6J4VLB0</accession>
<feature type="non-terminal residue" evidence="1">
    <location>
        <position position="1"/>
    </location>
</feature>